<evidence type="ECO:0000313" key="7">
    <source>
        <dbReference type="EMBL" id="SEH15877.1"/>
    </source>
</evidence>
<protein>
    <recommendedName>
        <fullName evidence="9">Phage integrase, N-terminal SAM-like domain</fullName>
    </recommendedName>
</protein>
<feature type="region of interest" description="Disordered" evidence="4">
    <location>
        <begin position="192"/>
        <end position="211"/>
    </location>
</feature>
<evidence type="ECO:0000256" key="2">
    <source>
        <dbReference type="ARBA" id="ARBA00023172"/>
    </source>
</evidence>
<dbReference type="Gene3D" id="1.10.150.130">
    <property type="match status" value="1"/>
</dbReference>
<dbReference type="InterPro" id="IPR010998">
    <property type="entry name" value="Integrase_recombinase_N"/>
</dbReference>
<dbReference type="AlphaFoldDB" id="A0A1H6FYK1"/>
<keyword evidence="1 3" id="KW-0238">DNA-binding</keyword>
<proteinExistence type="predicted"/>
<dbReference type="InterPro" id="IPR025269">
    <property type="entry name" value="SAM-like_dom"/>
</dbReference>
<feature type="compositionally biased region" description="Low complexity" evidence="4">
    <location>
        <begin position="316"/>
        <end position="341"/>
    </location>
</feature>
<dbReference type="Proteomes" id="UP000222056">
    <property type="component" value="Unassembled WGS sequence"/>
</dbReference>
<dbReference type="GO" id="GO:0006310">
    <property type="term" value="P:DNA recombination"/>
    <property type="evidence" value="ECO:0007669"/>
    <property type="project" value="UniProtKB-KW"/>
</dbReference>
<feature type="domain" description="Core-binding (CB)" evidence="6">
    <location>
        <begin position="92"/>
        <end position="175"/>
    </location>
</feature>
<dbReference type="InterPro" id="IPR011010">
    <property type="entry name" value="DNA_brk_join_enz"/>
</dbReference>
<name>A0A1H6FYK1_THEAL</name>
<dbReference type="RefSeq" id="WP_177169482.1">
    <property type="nucleotide sequence ID" value="NZ_FNWJ01000002.1"/>
</dbReference>
<dbReference type="PROSITE" id="PS51898">
    <property type="entry name" value="TYR_RECOMBINASE"/>
    <property type="match status" value="1"/>
</dbReference>
<keyword evidence="8" id="KW-1185">Reference proteome</keyword>
<feature type="region of interest" description="Disordered" evidence="4">
    <location>
        <begin position="316"/>
        <end position="362"/>
    </location>
</feature>
<evidence type="ECO:0008006" key="9">
    <source>
        <dbReference type="Google" id="ProtNLM"/>
    </source>
</evidence>
<evidence type="ECO:0000259" key="5">
    <source>
        <dbReference type="PROSITE" id="PS51898"/>
    </source>
</evidence>
<dbReference type="GO" id="GO:0003677">
    <property type="term" value="F:DNA binding"/>
    <property type="evidence" value="ECO:0007669"/>
    <property type="project" value="UniProtKB-UniRule"/>
</dbReference>
<sequence length="362" mass="41104">MAGKLERTGTPGIFRRHRKECDRKGRCDCPYVVPRPTMQTFATFAEAREGKAAAERRAKLAKGHAAGLHRDAPRDECPECERERVERERAEPTLHEYAREWVERYQGTGRRGFREETRDEWRRLLERFALRYFGEDVRLSDITPRDIADYIGWLVKQPSRRGGTLSDSSVHNACKPLFACLATARREGLIDHNPASGATLPHRPRVQDDEERARPFPRVEIGGETVETMELVVSLVHPDYRLLFELLAATGVRRSELLAFEGRHLDLDGDRPYVKVRQRVRRRRGEGLVIGPLKSRHARRDLPIPLDLADRLRALRTAPTRSCSPRRPAPSSTPTTSTSGSSRRRARRPGSSGPASTPSATR</sequence>
<dbReference type="InterPro" id="IPR002104">
    <property type="entry name" value="Integrase_catalytic"/>
</dbReference>
<evidence type="ECO:0000256" key="3">
    <source>
        <dbReference type="PROSITE-ProRule" id="PRU01248"/>
    </source>
</evidence>
<dbReference type="InterPro" id="IPR044068">
    <property type="entry name" value="CB"/>
</dbReference>
<evidence type="ECO:0000256" key="4">
    <source>
        <dbReference type="SAM" id="MobiDB-lite"/>
    </source>
</evidence>
<accession>A0A1H6FYK1</accession>
<dbReference type="InterPro" id="IPR013762">
    <property type="entry name" value="Integrase-like_cat_sf"/>
</dbReference>
<dbReference type="SUPFAM" id="SSF56349">
    <property type="entry name" value="DNA breaking-rejoining enzymes"/>
    <property type="match status" value="1"/>
</dbReference>
<dbReference type="STRING" id="29539.SAMN02745716_2095"/>
<keyword evidence="2" id="KW-0233">DNA recombination</keyword>
<dbReference type="GO" id="GO:0015074">
    <property type="term" value="P:DNA integration"/>
    <property type="evidence" value="ECO:0007669"/>
    <property type="project" value="InterPro"/>
</dbReference>
<organism evidence="7 8">
    <name type="scientific">Thermoleophilum album</name>
    <dbReference type="NCBI Taxonomy" id="29539"/>
    <lineage>
        <taxon>Bacteria</taxon>
        <taxon>Bacillati</taxon>
        <taxon>Actinomycetota</taxon>
        <taxon>Thermoleophilia</taxon>
        <taxon>Thermoleophilales</taxon>
        <taxon>Thermoleophilaceae</taxon>
        <taxon>Thermoleophilum</taxon>
    </lineage>
</organism>
<reference evidence="8" key="1">
    <citation type="submission" date="2016-10" db="EMBL/GenBank/DDBJ databases">
        <authorList>
            <person name="Varghese N."/>
            <person name="Submissions S."/>
        </authorList>
    </citation>
    <scope>NUCLEOTIDE SEQUENCE [LARGE SCALE GENOMIC DNA]</scope>
    <source>
        <strain evidence="8">ATCC 35263</strain>
    </source>
</reference>
<gene>
    <name evidence="7" type="ORF">SAMN02745716_2095</name>
</gene>
<dbReference type="EMBL" id="FNWJ01000002">
    <property type="protein sequence ID" value="SEH15877.1"/>
    <property type="molecule type" value="Genomic_DNA"/>
</dbReference>
<feature type="domain" description="Tyr recombinase" evidence="5">
    <location>
        <begin position="219"/>
        <end position="362"/>
    </location>
</feature>
<evidence type="ECO:0000313" key="8">
    <source>
        <dbReference type="Proteomes" id="UP000222056"/>
    </source>
</evidence>
<dbReference type="Pfam" id="PF13102">
    <property type="entry name" value="Phage_int_SAM_5"/>
    <property type="match status" value="1"/>
</dbReference>
<evidence type="ECO:0000256" key="1">
    <source>
        <dbReference type="ARBA" id="ARBA00023125"/>
    </source>
</evidence>
<feature type="compositionally biased region" description="Low complexity" evidence="4">
    <location>
        <begin position="349"/>
        <end position="362"/>
    </location>
</feature>
<evidence type="ECO:0000259" key="6">
    <source>
        <dbReference type="PROSITE" id="PS51900"/>
    </source>
</evidence>
<dbReference type="Gene3D" id="1.10.443.10">
    <property type="entry name" value="Intergrase catalytic core"/>
    <property type="match status" value="1"/>
</dbReference>
<dbReference type="PROSITE" id="PS51900">
    <property type="entry name" value="CB"/>
    <property type="match status" value="1"/>
</dbReference>